<evidence type="ECO:0000259" key="4">
    <source>
        <dbReference type="Pfam" id="PF00535"/>
    </source>
</evidence>
<reference evidence="5 6" key="1">
    <citation type="journal article" date="2011" name="J. Bacteriol.">
        <title>Genome sequence of Chthoniobacter flavus Ellin428, an aerobic heterotrophic soil bacterium.</title>
        <authorList>
            <person name="Kant R."/>
            <person name="van Passel M.W."/>
            <person name="Palva A."/>
            <person name="Lucas S."/>
            <person name="Lapidus A."/>
            <person name="Glavina Del Rio T."/>
            <person name="Dalin E."/>
            <person name="Tice H."/>
            <person name="Bruce D."/>
            <person name="Goodwin L."/>
            <person name="Pitluck S."/>
            <person name="Larimer F.W."/>
            <person name="Land M.L."/>
            <person name="Hauser L."/>
            <person name="Sangwan P."/>
            <person name="de Vos W.M."/>
            <person name="Janssen P.H."/>
            <person name="Smidt H."/>
        </authorList>
    </citation>
    <scope>NUCLEOTIDE SEQUENCE [LARGE SCALE GENOMIC DNA]</scope>
    <source>
        <strain evidence="5 6">Ellin428</strain>
    </source>
</reference>
<evidence type="ECO:0000256" key="2">
    <source>
        <dbReference type="ARBA" id="ARBA00022676"/>
    </source>
</evidence>
<evidence type="ECO:0000313" key="6">
    <source>
        <dbReference type="Proteomes" id="UP000005824"/>
    </source>
</evidence>
<dbReference type="GO" id="GO:0016757">
    <property type="term" value="F:glycosyltransferase activity"/>
    <property type="evidence" value="ECO:0007669"/>
    <property type="project" value="UniProtKB-KW"/>
</dbReference>
<gene>
    <name evidence="5" type="ORF">CfE428DRAFT_3066</name>
</gene>
<evidence type="ECO:0000256" key="1">
    <source>
        <dbReference type="ARBA" id="ARBA00006739"/>
    </source>
</evidence>
<dbReference type="Gene3D" id="3.90.550.10">
    <property type="entry name" value="Spore Coat Polysaccharide Biosynthesis Protein SpsA, Chain A"/>
    <property type="match status" value="1"/>
</dbReference>
<dbReference type="EMBL" id="ABVL01000008">
    <property type="protein sequence ID" value="EDY19381.1"/>
    <property type="molecule type" value="Genomic_DNA"/>
</dbReference>
<dbReference type="FunCoup" id="B4D2E1">
    <property type="interactions" value="129"/>
</dbReference>
<dbReference type="STRING" id="497964.CfE428DRAFT_3066"/>
<dbReference type="PANTHER" id="PTHR43685">
    <property type="entry name" value="GLYCOSYLTRANSFERASE"/>
    <property type="match status" value="1"/>
</dbReference>
<dbReference type="SUPFAM" id="SSF53448">
    <property type="entry name" value="Nucleotide-diphospho-sugar transferases"/>
    <property type="match status" value="1"/>
</dbReference>
<dbReference type="AlphaFoldDB" id="B4D2E1"/>
<evidence type="ECO:0000313" key="5">
    <source>
        <dbReference type="EMBL" id="EDY19381.1"/>
    </source>
</evidence>
<comment type="caution">
    <text evidence="5">The sequence shown here is derived from an EMBL/GenBank/DDBJ whole genome shotgun (WGS) entry which is preliminary data.</text>
</comment>
<dbReference type="Proteomes" id="UP000005824">
    <property type="component" value="Unassembled WGS sequence"/>
</dbReference>
<keyword evidence="2" id="KW-0328">Glycosyltransferase</keyword>
<dbReference type="PANTHER" id="PTHR43685:SF5">
    <property type="entry name" value="GLYCOSYLTRANSFERASE EPSE-RELATED"/>
    <property type="match status" value="1"/>
</dbReference>
<dbReference type="InterPro" id="IPR029044">
    <property type="entry name" value="Nucleotide-diphossugar_trans"/>
</dbReference>
<comment type="similarity">
    <text evidence="1">Belongs to the glycosyltransferase 2 family.</text>
</comment>
<organism evidence="5 6">
    <name type="scientific">Chthoniobacter flavus Ellin428</name>
    <dbReference type="NCBI Taxonomy" id="497964"/>
    <lineage>
        <taxon>Bacteria</taxon>
        <taxon>Pseudomonadati</taxon>
        <taxon>Verrucomicrobiota</taxon>
        <taxon>Spartobacteria</taxon>
        <taxon>Chthoniobacterales</taxon>
        <taxon>Chthoniobacteraceae</taxon>
        <taxon>Chthoniobacter</taxon>
    </lineage>
</organism>
<dbReference type="InParanoid" id="B4D2E1"/>
<keyword evidence="3 5" id="KW-0808">Transferase</keyword>
<name>B4D2E1_9BACT</name>
<dbReference type="RefSeq" id="WP_006980391.1">
    <property type="nucleotide sequence ID" value="NZ_ABVL01000008.1"/>
</dbReference>
<dbReference type="Pfam" id="PF00535">
    <property type="entry name" value="Glycos_transf_2"/>
    <property type="match status" value="1"/>
</dbReference>
<sequence length="372" mass="41688" precursor="true">MSMTAASPLVTVLLPVRNGSAHLPAALESIFAQTFRDFELLVIDDGSTDSTPEILSAVQDPRLRVVTNPQNIGLVPALNRGLEMARGEFVARQDHDDVSLPERLQKQVDYLRTHAGCVLVGTEATQTDGQGRRMYRLLRPHGAEDIRWYLCFDNAFIHSSVMFRREVVRQVFGGYAPSFHSEDYALWSRIARSRETANLPEPLLLYREHSSSVTQSMSAADEVRFEEATGAIRRENLRALLGGETNAELNDIEERAARVLSSYRRDFNAASVNAFLEVLEKLLALKFRPGNFGAEVVPAEYRRVVGMQHAELAYRTLPVARWKALELFRRALELYPGLGGMLPWVRIAALFLLGENARKLVRRLTKAAGALV</sequence>
<feature type="domain" description="Glycosyltransferase 2-like" evidence="4">
    <location>
        <begin position="11"/>
        <end position="172"/>
    </location>
</feature>
<evidence type="ECO:0000256" key="3">
    <source>
        <dbReference type="ARBA" id="ARBA00022679"/>
    </source>
</evidence>
<dbReference type="eggNOG" id="COG1216">
    <property type="taxonomic scope" value="Bacteria"/>
</dbReference>
<keyword evidence="6" id="KW-1185">Reference proteome</keyword>
<dbReference type="InterPro" id="IPR050834">
    <property type="entry name" value="Glycosyltransf_2"/>
</dbReference>
<protein>
    <submittedName>
        <fullName evidence="5">Glycosyl transferase family 2</fullName>
    </submittedName>
</protein>
<proteinExistence type="inferred from homology"/>
<accession>B4D2E1</accession>
<dbReference type="InterPro" id="IPR001173">
    <property type="entry name" value="Glyco_trans_2-like"/>
</dbReference>